<feature type="region of interest" description="Disordered" evidence="1">
    <location>
        <begin position="1"/>
        <end position="25"/>
    </location>
</feature>
<comment type="caution">
    <text evidence="2">The sequence shown here is derived from an EMBL/GenBank/DDBJ whole genome shotgun (WGS) entry which is preliminary data.</text>
</comment>
<dbReference type="EMBL" id="QGKX02001521">
    <property type="protein sequence ID" value="KAF3511514.1"/>
    <property type="molecule type" value="Genomic_DNA"/>
</dbReference>
<evidence type="ECO:0000256" key="1">
    <source>
        <dbReference type="SAM" id="MobiDB-lite"/>
    </source>
</evidence>
<evidence type="ECO:0000313" key="2">
    <source>
        <dbReference type="EMBL" id="KAF3511514.1"/>
    </source>
</evidence>
<organism evidence="2 3">
    <name type="scientific">Brassica cretica</name>
    <name type="common">Mustard</name>
    <dbReference type="NCBI Taxonomy" id="69181"/>
    <lineage>
        <taxon>Eukaryota</taxon>
        <taxon>Viridiplantae</taxon>
        <taxon>Streptophyta</taxon>
        <taxon>Embryophyta</taxon>
        <taxon>Tracheophyta</taxon>
        <taxon>Spermatophyta</taxon>
        <taxon>Magnoliopsida</taxon>
        <taxon>eudicotyledons</taxon>
        <taxon>Gunneridae</taxon>
        <taxon>Pentapetalae</taxon>
        <taxon>rosids</taxon>
        <taxon>malvids</taxon>
        <taxon>Brassicales</taxon>
        <taxon>Brassicaceae</taxon>
        <taxon>Brassiceae</taxon>
        <taxon>Brassica</taxon>
    </lineage>
</organism>
<name>A0A8S9P291_BRACR</name>
<gene>
    <name evidence="2" type="ORF">F2Q69_00004517</name>
</gene>
<evidence type="ECO:0000313" key="3">
    <source>
        <dbReference type="Proteomes" id="UP000712600"/>
    </source>
</evidence>
<dbReference type="AlphaFoldDB" id="A0A8S9P291"/>
<feature type="compositionally biased region" description="Basic residues" evidence="1">
    <location>
        <begin position="1"/>
        <end position="14"/>
    </location>
</feature>
<reference evidence="2" key="1">
    <citation type="submission" date="2019-12" db="EMBL/GenBank/DDBJ databases">
        <title>Genome sequencing and annotation of Brassica cretica.</title>
        <authorList>
            <person name="Studholme D.J."/>
            <person name="Sarris P."/>
        </authorList>
    </citation>
    <scope>NUCLEOTIDE SEQUENCE</scope>
    <source>
        <strain evidence="2">PFS-109/04</strain>
        <tissue evidence="2">Leaf</tissue>
    </source>
</reference>
<protein>
    <submittedName>
        <fullName evidence="2">Uncharacterized protein</fullName>
    </submittedName>
</protein>
<proteinExistence type="predicted"/>
<dbReference type="Proteomes" id="UP000712600">
    <property type="component" value="Unassembled WGS sequence"/>
</dbReference>
<feature type="compositionally biased region" description="Basic and acidic residues" evidence="1">
    <location>
        <begin position="15"/>
        <end position="25"/>
    </location>
</feature>
<sequence>MFFGHPHRSSRKRRISDEETKKMKKEEPYQKLPFYLFLIRSTCRVPKVDHFTFTLRLVGTVSAAQQLKLILAQEATAITFAAQLRSRFHLLLQIPGKEIYPKKHGAQPRIPWIVLETSRKTIP</sequence>
<accession>A0A8S9P291</accession>